<dbReference type="PANTHER" id="PTHR10695:SF46">
    <property type="entry name" value="BIFUNCTIONAL COENZYME A SYNTHASE-RELATED"/>
    <property type="match status" value="1"/>
</dbReference>
<keyword evidence="2 3" id="KW-0067">ATP-binding</keyword>
<reference evidence="5" key="1">
    <citation type="submission" date="2003-11" db="EMBL/GenBank/DDBJ databases">
        <authorList>
            <person name="Heidelberg J.F."/>
            <person name="Eisen J.A."/>
            <person name="Nelson W.C."/>
            <person name="DeLong E.F."/>
        </authorList>
    </citation>
    <scope>NUCLEOTIDE SEQUENCE</scope>
</reference>
<comment type="pathway">
    <text evidence="3">Cofactor biosynthesis; coenzyme A biosynthesis; CoA from (R)-pantothenate: step 5/5.</text>
</comment>
<comment type="catalytic activity">
    <reaction evidence="3">
        <text>3'-dephospho-CoA + ATP = ADP + CoA + H(+)</text>
        <dbReference type="Rhea" id="RHEA:18245"/>
        <dbReference type="ChEBI" id="CHEBI:15378"/>
        <dbReference type="ChEBI" id="CHEBI:30616"/>
        <dbReference type="ChEBI" id="CHEBI:57287"/>
        <dbReference type="ChEBI" id="CHEBI:57328"/>
        <dbReference type="ChEBI" id="CHEBI:456216"/>
        <dbReference type="EC" id="2.7.1.24"/>
    </reaction>
</comment>
<dbReference type="NCBIfam" id="TIGR00152">
    <property type="entry name" value="dephospho-CoA kinase"/>
    <property type="match status" value="1"/>
</dbReference>
<accession>Q6SG76</accession>
<keyword evidence="1 3" id="KW-0547">Nucleotide-binding</keyword>
<dbReference type="GO" id="GO:0015937">
    <property type="term" value="P:coenzyme A biosynthetic process"/>
    <property type="evidence" value="ECO:0007669"/>
    <property type="project" value="UniProtKB-UniRule"/>
</dbReference>
<organism evidence="5">
    <name type="scientific">uncultured marine bacterium 562</name>
    <dbReference type="NCBI Taxonomy" id="257397"/>
    <lineage>
        <taxon>Bacteria</taxon>
        <taxon>environmental samples</taxon>
    </lineage>
</organism>
<feature type="binding site" evidence="3">
    <location>
        <begin position="10"/>
        <end position="15"/>
    </location>
    <ligand>
        <name>ATP</name>
        <dbReference type="ChEBI" id="CHEBI:30616"/>
    </ligand>
</feature>
<evidence type="ECO:0000256" key="4">
    <source>
        <dbReference type="NCBIfam" id="TIGR00152"/>
    </source>
</evidence>
<dbReference type="Gene3D" id="3.40.50.300">
    <property type="entry name" value="P-loop containing nucleotide triphosphate hydrolases"/>
    <property type="match status" value="1"/>
</dbReference>
<keyword evidence="3 5" id="KW-0808">Transferase</keyword>
<name>Q6SG76_9BACT</name>
<evidence type="ECO:0000313" key="5">
    <source>
        <dbReference type="EMBL" id="AAR37986.1"/>
    </source>
</evidence>
<gene>
    <name evidence="3" type="primary">coaE</name>
    <name evidence="5" type="ORF">MBMO_EBAC000-45B06.1</name>
</gene>
<comment type="similarity">
    <text evidence="3">Belongs to the CoaE family.</text>
</comment>
<dbReference type="PANTHER" id="PTHR10695">
    <property type="entry name" value="DEPHOSPHO-COA KINASE-RELATED"/>
    <property type="match status" value="1"/>
</dbReference>
<dbReference type="CDD" id="cd02022">
    <property type="entry name" value="DPCK"/>
    <property type="match status" value="1"/>
</dbReference>
<evidence type="ECO:0000256" key="3">
    <source>
        <dbReference type="HAMAP-Rule" id="MF_00376"/>
    </source>
</evidence>
<keyword evidence="3" id="KW-0963">Cytoplasm</keyword>
<dbReference type="InterPro" id="IPR027417">
    <property type="entry name" value="P-loop_NTPase"/>
</dbReference>
<proteinExistence type="inferred from homology"/>
<dbReference type="EC" id="2.7.1.24" evidence="3 4"/>
<dbReference type="PROSITE" id="PS51219">
    <property type="entry name" value="DPCK"/>
    <property type="match status" value="1"/>
</dbReference>
<dbReference type="GO" id="GO:0004140">
    <property type="term" value="F:dephospho-CoA kinase activity"/>
    <property type="evidence" value="ECO:0007669"/>
    <property type="project" value="UniProtKB-UniRule"/>
</dbReference>
<dbReference type="UniPathway" id="UPA00241">
    <property type="reaction ID" value="UER00356"/>
</dbReference>
<reference evidence="5" key="2">
    <citation type="submission" date="2003-12" db="EMBL/GenBank/DDBJ databases">
        <title>Monterey Bay Coastal Ocean Microbial Observatory environmental clone sequencing.</title>
        <authorList>
            <person name="DeLong E.F."/>
        </authorList>
    </citation>
    <scope>NUCLEOTIDE SEQUENCE</scope>
</reference>
<dbReference type="SUPFAM" id="SSF52540">
    <property type="entry name" value="P-loop containing nucleoside triphosphate hydrolases"/>
    <property type="match status" value="1"/>
</dbReference>
<keyword evidence="3 5" id="KW-0418">Kinase</keyword>
<dbReference type="GO" id="GO:0005524">
    <property type="term" value="F:ATP binding"/>
    <property type="evidence" value="ECO:0007669"/>
    <property type="project" value="UniProtKB-UniRule"/>
</dbReference>
<dbReference type="EMBL" id="AY458644">
    <property type="protein sequence ID" value="AAR37986.1"/>
    <property type="molecule type" value="Genomic_DNA"/>
</dbReference>
<dbReference type="Pfam" id="PF01121">
    <property type="entry name" value="CoaE"/>
    <property type="match status" value="1"/>
</dbReference>
<dbReference type="AlphaFoldDB" id="Q6SG76"/>
<protein>
    <recommendedName>
        <fullName evidence="3 4">Dephospho-CoA kinase</fullName>
        <ecNumber evidence="3 4">2.7.1.24</ecNumber>
    </recommendedName>
    <alternativeName>
        <fullName evidence="3">Dephosphocoenzyme A kinase</fullName>
    </alternativeName>
</protein>
<sequence>MIIGLTGGIGSGKSAAANFFIDLGISVLDADQVAKEALSTNSPGYTDFISQFGEVYLNNNREVDRLKLRELIFSNPSKKKDLENIIHPIVRSAISNFIITSTSPYSIVMVPLIFETKSYKNYDKIITVDCDLELQIVRASSRDAQNKSQIKNIINKQASREERLSISDDVLINNSTLSDLKKQVNVLHTKYMELLNE</sequence>
<dbReference type="InterPro" id="IPR001977">
    <property type="entry name" value="Depp_CoAkinase"/>
</dbReference>
<comment type="subcellular location">
    <subcellularLocation>
        <location evidence="3">Cytoplasm</location>
    </subcellularLocation>
</comment>
<evidence type="ECO:0000256" key="1">
    <source>
        <dbReference type="ARBA" id="ARBA00022741"/>
    </source>
</evidence>
<evidence type="ECO:0000256" key="2">
    <source>
        <dbReference type="ARBA" id="ARBA00022840"/>
    </source>
</evidence>
<keyword evidence="3" id="KW-0173">Coenzyme A biosynthesis</keyword>
<dbReference type="GO" id="GO:0005737">
    <property type="term" value="C:cytoplasm"/>
    <property type="evidence" value="ECO:0007669"/>
    <property type="project" value="UniProtKB-SubCell"/>
</dbReference>
<dbReference type="HAMAP" id="MF_00376">
    <property type="entry name" value="Dephospho_CoA_kinase"/>
    <property type="match status" value="1"/>
</dbReference>
<comment type="function">
    <text evidence="3">Catalyzes the phosphorylation of the 3'-hydroxyl group of dephosphocoenzyme A to form coenzyme A.</text>
</comment>